<dbReference type="PANTHER" id="PTHR42939">
    <property type="entry name" value="ABC TRANSPORTER ATP-BINDING PROTEIN ALBC-RELATED"/>
    <property type="match status" value="1"/>
</dbReference>
<dbReference type="PANTHER" id="PTHR42939:SF1">
    <property type="entry name" value="ABC TRANSPORTER ATP-BINDING PROTEIN ALBC-RELATED"/>
    <property type="match status" value="1"/>
</dbReference>
<keyword evidence="6" id="KW-1185">Reference proteome</keyword>
<keyword evidence="2" id="KW-0547">Nucleotide-binding</keyword>
<dbReference type="CDD" id="cd03230">
    <property type="entry name" value="ABC_DR_subfamily_A"/>
    <property type="match status" value="1"/>
</dbReference>
<dbReference type="AlphaFoldDB" id="A0A1L8CQH2"/>
<dbReference type="InterPro" id="IPR003439">
    <property type="entry name" value="ABC_transporter-like_ATP-bd"/>
</dbReference>
<dbReference type="GO" id="GO:0005524">
    <property type="term" value="F:ATP binding"/>
    <property type="evidence" value="ECO:0007669"/>
    <property type="project" value="UniProtKB-KW"/>
</dbReference>
<evidence type="ECO:0000313" key="6">
    <source>
        <dbReference type="Proteomes" id="UP000231632"/>
    </source>
</evidence>
<protein>
    <submittedName>
        <fullName evidence="5">ABC-2 type transport system ATP-binding protein</fullName>
    </submittedName>
</protein>
<keyword evidence="1" id="KW-0813">Transport</keyword>
<dbReference type="InterPro" id="IPR027417">
    <property type="entry name" value="P-loop_NTPase"/>
</dbReference>
<dbReference type="SUPFAM" id="SSF52540">
    <property type="entry name" value="P-loop containing nucleoside triphosphate hydrolases"/>
    <property type="match status" value="1"/>
</dbReference>
<sequence length="228" mass="25099">MRPEYLAVNKLSKQYGNNLVVKEVDLVIRRGEAIGLLGANGAGKSTLIKSILGLVHSSQGSVEINASSSYLPEQPQMPISLSALSLLKFKCKTNRLPPSSAQQALDDVQLSKQVRNQAMREYSKGMRQRTSLALALCGEPQLIILDEPMSGLDALGRAEILQLLQQRKSAGTAFLMSSHIVSDMVQLCDRVLIMASGRVCETVELHDHSLEEAKDLEVRLAQWSHRHE</sequence>
<reference evidence="5 6" key="1">
    <citation type="journal article" date="2017" name="Arch. Microbiol.">
        <title>Mariprofundus micogutta sp. nov., a novel iron-oxidizing zetaproteobacterium isolated from a deep-sea hydrothermal field at the Bayonnaise knoll of the Izu-Ogasawara arc, and a description of Mariprofundales ord. nov. and Zetaproteobacteria classis nov.</title>
        <authorList>
            <person name="Makita H."/>
            <person name="Tanaka E."/>
            <person name="Mitsunobu S."/>
            <person name="Miyazaki M."/>
            <person name="Nunoura T."/>
            <person name="Uematsu K."/>
            <person name="Takaki Y."/>
            <person name="Nishi S."/>
            <person name="Shimamura S."/>
            <person name="Takai K."/>
        </authorList>
    </citation>
    <scope>NUCLEOTIDE SEQUENCE [LARGE SCALE GENOMIC DNA]</scope>
    <source>
        <strain evidence="5 6">ET2</strain>
    </source>
</reference>
<name>A0A1L8CQH2_9PROT</name>
<comment type="caution">
    <text evidence="5">The sequence shown here is derived from an EMBL/GenBank/DDBJ whole genome shotgun (WGS) entry which is preliminary data.</text>
</comment>
<dbReference type="GO" id="GO:0016887">
    <property type="term" value="F:ATP hydrolysis activity"/>
    <property type="evidence" value="ECO:0007669"/>
    <property type="project" value="InterPro"/>
</dbReference>
<dbReference type="Pfam" id="PF00005">
    <property type="entry name" value="ABC_tran"/>
    <property type="match status" value="1"/>
</dbReference>
<dbReference type="InterPro" id="IPR051782">
    <property type="entry name" value="ABC_Transporter_VariousFunc"/>
</dbReference>
<dbReference type="EMBL" id="BDFD01000022">
    <property type="protein sequence ID" value="GAV21175.1"/>
    <property type="molecule type" value="Genomic_DNA"/>
</dbReference>
<accession>A0A1L8CQH2</accession>
<dbReference type="PROSITE" id="PS50893">
    <property type="entry name" value="ABC_TRANSPORTER_2"/>
    <property type="match status" value="1"/>
</dbReference>
<dbReference type="InterPro" id="IPR003593">
    <property type="entry name" value="AAA+_ATPase"/>
</dbReference>
<keyword evidence="3 5" id="KW-0067">ATP-binding</keyword>
<dbReference type="RefSeq" id="WP_072660478.1">
    <property type="nucleotide sequence ID" value="NZ_BDFD01000022.1"/>
</dbReference>
<dbReference type="OrthoDB" id="5290460at2"/>
<dbReference type="STRING" id="1921010.MMIC_P2155"/>
<dbReference type="SMART" id="SM00382">
    <property type="entry name" value="AAA"/>
    <property type="match status" value="1"/>
</dbReference>
<evidence type="ECO:0000259" key="4">
    <source>
        <dbReference type="PROSITE" id="PS50893"/>
    </source>
</evidence>
<dbReference type="Gene3D" id="3.40.50.300">
    <property type="entry name" value="P-loop containing nucleotide triphosphate hydrolases"/>
    <property type="match status" value="1"/>
</dbReference>
<evidence type="ECO:0000256" key="1">
    <source>
        <dbReference type="ARBA" id="ARBA00022448"/>
    </source>
</evidence>
<gene>
    <name evidence="5" type="ORF">MMIC_P2155</name>
</gene>
<dbReference type="Proteomes" id="UP000231632">
    <property type="component" value="Unassembled WGS sequence"/>
</dbReference>
<evidence type="ECO:0000256" key="3">
    <source>
        <dbReference type="ARBA" id="ARBA00022840"/>
    </source>
</evidence>
<organism evidence="5 6">
    <name type="scientific">Mariprofundus micogutta</name>
    <dbReference type="NCBI Taxonomy" id="1921010"/>
    <lineage>
        <taxon>Bacteria</taxon>
        <taxon>Pseudomonadati</taxon>
        <taxon>Pseudomonadota</taxon>
        <taxon>Candidatius Mariprofundia</taxon>
        <taxon>Mariprofundales</taxon>
        <taxon>Mariprofundaceae</taxon>
        <taxon>Mariprofundus</taxon>
    </lineage>
</organism>
<proteinExistence type="predicted"/>
<evidence type="ECO:0000256" key="2">
    <source>
        <dbReference type="ARBA" id="ARBA00022741"/>
    </source>
</evidence>
<evidence type="ECO:0000313" key="5">
    <source>
        <dbReference type="EMBL" id="GAV21175.1"/>
    </source>
</evidence>
<feature type="domain" description="ABC transporter" evidence="4">
    <location>
        <begin position="6"/>
        <end position="221"/>
    </location>
</feature>